<dbReference type="AlphaFoldDB" id="A0A1I7GIG0"/>
<dbReference type="Proteomes" id="UP000198693">
    <property type="component" value="Unassembled WGS sequence"/>
</dbReference>
<feature type="transmembrane region" description="Helical" evidence="8">
    <location>
        <begin position="198"/>
        <end position="216"/>
    </location>
</feature>
<evidence type="ECO:0000256" key="1">
    <source>
        <dbReference type="ARBA" id="ARBA00004651"/>
    </source>
</evidence>
<keyword evidence="10" id="KW-1185">Reference proteome</keyword>
<evidence type="ECO:0000313" key="10">
    <source>
        <dbReference type="Proteomes" id="UP000198693"/>
    </source>
</evidence>
<evidence type="ECO:0000256" key="8">
    <source>
        <dbReference type="RuleBase" id="RU363041"/>
    </source>
</evidence>
<organism evidence="9 10">
    <name type="scientific">Halomonas korlensis</name>
    <dbReference type="NCBI Taxonomy" id="463301"/>
    <lineage>
        <taxon>Bacteria</taxon>
        <taxon>Pseudomonadati</taxon>
        <taxon>Pseudomonadota</taxon>
        <taxon>Gammaproteobacteria</taxon>
        <taxon>Oceanospirillales</taxon>
        <taxon>Halomonadaceae</taxon>
        <taxon>Halomonas</taxon>
    </lineage>
</organism>
<evidence type="ECO:0000256" key="4">
    <source>
        <dbReference type="ARBA" id="ARBA00022475"/>
    </source>
</evidence>
<accession>A0A1I7GIG0</accession>
<dbReference type="GO" id="GO:0005886">
    <property type="term" value="C:plasma membrane"/>
    <property type="evidence" value="ECO:0007669"/>
    <property type="project" value="UniProtKB-SubCell"/>
</dbReference>
<keyword evidence="6 8" id="KW-1133">Transmembrane helix</keyword>
<evidence type="ECO:0000256" key="7">
    <source>
        <dbReference type="ARBA" id="ARBA00023136"/>
    </source>
</evidence>
<name>A0A1I7GIG0_9GAMM</name>
<feature type="transmembrane region" description="Helical" evidence="8">
    <location>
        <begin position="166"/>
        <end position="186"/>
    </location>
</feature>
<dbReference type="Pfam" id="PF01925">
    <property type="entry name" value="TauE"/>
    <property type="match status" value="1"/>
</dbReference>
<keyword evidence="7 8" id="KW-0472">Membrane</keyword>
<evidence type="ECO:0000256" key="6">
    <source>
        <dbReference type="ARBA" id="ARBA00022989"/>
    </source>
</evidence>
<dbReference type="InterPro" id="IPR052017">
    <property type="entry name" value="TSUP"/>
</dbReference>
<evidence type="ECO:0000256" key="3">
    <source>
        <dbReference type="ARBA" id="ARBA00022448"/>
    </source>
</evidence>
<feature type="transmembrane region" description="Helical" evidence="8">
    <location>
        <begin position="43"/>
        <end position="62"/>
    </location>
</feature>
<dbReference type="RefSeq" id="WP_175507799.1">
    <property type="nucleotide sequence ID" value="NZ_FPBP01000003.1"/>
</dbReference>
<dbReference type="STRING" id="463301.SAMN04487955_10329"/>
<feature type="transmembrane region" description="Helical" evidence="8">
    <location>
        <begin position="228"/>
        <end position="252"/>
    </location>
</feature>
<keyword evidence="3" id="KW-0813">Transport</keyword>
<keyword evidence="4 8" id="KW-1003">Cell membrane</keyword>
<dbReference type="PANTHER" id="PTHR30269">
    <property type="entry name" value="TRANSMEMBRANE PROTEIN YFCA"/>
    <property type="match status" value="1"/>
</dbReference>
<dbReference type="PANTHER" id="PTHR30269:SF37">
    <property type="entry name" value="MEMBRANE TRANSPORTER PROTEIN"/>
    <property type="match status" value="1"/>
</dbReference>
<proteinExistence type="inferred from homology"/>
<feature type="transmembrane region" description="Helical" evidence="8">
    <location>
        <begin position="74"/>
        <end position="95"/>
    </location>
</feature>
<feature type="transmembrane region" description="Helical" evidence="8">
    <location>
        <begin position="132"/>
        <end position="160"/>
    </location>
</feature>
<keyword evidence="5 8" id="KW-0812">Transmembrane</keyword>
<sequence>MSLSSLLIFLTSAFIGGYFQTLIGFAMGMVVMAFCVTLGVTTVAETALALNVLSLTNAAVVLPKIWRHTDWPGLLMSMLGLVPGTIGGVFLLDMLSSNYTWALRLLVGAFIILGGLALFLQPQPRTQRSGPASFTAAGAAAGVMGGMFGIAGPPVVFHLYSQPTSILTIRATLIMGFAALAAVRLVTVAAEPDMDMHTGLTTGIFAVPVVILASWLCGRFPPPASPTAVRRIAFIMLIAMGAFIILTTLFGAS</sequence>
<evidence type="ECO:0000256" key="2">
    <source>
        <dbReference type="ARBA" id="ARBA00009142"/>
    </source>
</evidence>
<protein>
    <recommendedName>
        <fullName evidence="8">Probable membrane transporter protein</fullName>
    </recommendedName>
</protein>
<dbReference type="InterPro" id="IPR002781">
    <property type="entry name" value="TM_pro_TauE-like"/>
</dbReference>
<gene>
    <name evidence="9" type="ORF">SAMN04487955_10329</name>
</gene>
<comment type="subcellular location">
    <subcellularLocation>
        <location evidence="1 8">Cell membrane</location>
        <topology evidence="1 8">Multi-pass membrane protein</topology>
    </subcellularLocation>
</comment>
<evidence type="ECO:0000313" key="9">
    <source>
        <dbReference type="EMBL" id="SFU48214.1"/>
    </source>
</evidence>
<dbReference type="EMBL" id="FPBP01000003">
    <property type="protein sequence ID" value="SFU48214.1"/>
    <property type="molecule type" value="Genomic_DNA"/>
</dbReference>
<reference evidence="10" key="1">
    <citation type="submission" date="2016-10" db="EMBL/GenBank/DDBJ databases">
        <authorList>
            <person name="Varghese N."/>
            <person name="Submissions S."/>
        </authorList>
    </citation>
    <scope>NUCLEOTIDE SEQUENCE [LARGE SCALE GENOMIC DNA]</scope>
    <source>
        <strain evidence="10">CGMCC 1.6981</strain>
    </source>
</reference>
<feature type="transmembrane region" description="Helical" evidence="8">
    <location>
        <begin position="101"/>
        <end position="120"/>
    </location>
</feature>
<comment type="similarity">
    <text evidence="2 8">Belongs to the 4-toluene sulfonate uptake permease (TSUP) (TC 2.A.102) family.</text>
</comment>
<evidence type="ECO:0000256" key="5">
    <source>
        <dbReference type="ARBA" id="ARBA00022692"/>
    </source>
</evidence>